<gene>
    <name evidence="1" type="primary">NCL1_40611</name>
    <name evidence="1" type="ORF">TNCV_4373111</name>
</gene>
<sequence>MALHTITPAVRALCCCKAKAGLRRSPRGIRGVHHMNTIIIPAEIESGFVAKDDLVPFRCSPVSSCAATLQTQASMGGRQGN</sequence>
<dbReference type="Proteomes" id="UP000887159">
    <property type="component" value="Unassembled WGS sequence"/>
</dbReference>
<comment type="caution">
    <text evidence="1">The sequence shown here is derived from an EMBL/GenBank/DDBJ whole genome shotgun (WGS) entry which is preliminary data.</text>
</comment>
<accession>A0A8X6R9T2</accession>
<organism evidence="1 2">
    <name type="scientific">Trichonephila clavipes</name>
    <name type="common">Golden silk orbweaver</name>
    <name type="synonym">Nephila clavipes</name>
    <dbReference type="NCBI Taxonomy" id="2585209"/>
    <lineage>
        <taxon>Eukaryota</taxon>
        <taxon>Metazoa</taxon>
        <taxon>Ecdysozoa</taxon>
        <taxon>Arthropoda</taxon>
        <taxon>Chelicerata</taxon>
        <taxon>Arachnida</taxon>
        <taxon>Araneae</taxon>
        <taxon>Araneomorphae</taxon>
        <taxon>Entelegynae</taxon>
        <taxon>Araneoidea</taxon>
        <taxon>Nephilidae</taxon>
        <taxon>Trichonephila</taxon>
    </lineage>
</organism>
<name>A0A8X6R9T2_TRICX</name>
<reference evidence="1" key="1">
    <citation type="submission" date="2020-08" db="EMBL/GenBank/DDBJ databases">
        <title>Multicomponent nature underlies the extraordinary mechanical properties of spider dragline silk.</title>
        <authorList>
            <person name="Kono N."/>
            <person name="Nakamura H."/>
            <person name="Mori M."/>
            <person name="Yoshida Y."/>
            <person name="Ohtoshi R."/>
            <person name="Malay A.D."/>
            <person name="Moran D.A.P."/>
            <person name="Tomita M."/>
            <person name="Numata K."/>
            <person name="Arakawa K."/>
        </authorList>
    </citation>
    <scope>NUCLEOTIDE SEQUENCE</scope>
</reference>
<dbReference type="EMBL" id="BMAU01021040">
    <property type="protein sequence ID" value="GFX87846.1"/>
    <property type="molecule type" value="Genomic_DNA"/>
</dbReference>
<evidence type="ECO:0000313" key="1">
    <source>
        <dbReference type="EMBL" id="GFX87846.1"/>
    </source>
</evidence>
<dbReference type="AlphaFoldDB" id="A0A8X6R9T2"/>
<proteinExistence type="predicted"/>
<evidence type="ECO:0000313" key="2">
    <source>
        <dbReference type="Proteomes" id="UP000887159"/>
    </source>
</evidence>
<keyword evidence="2" id="KW-1185">Reference proteome</keyword>
<protein>
    <submittedName>
        <fullName evidence="1">Uncharacterized protein</fullName>
    </submittedName>
</protein>